<dbReference type="PANTHER" id="PTHR32444:SF183">
    <property type="entry name" value="APPLE DOMAIN-CONTAINING PROTEIN"/>
    <property type="match status" value="1"/>
</dbReference>
<dbReference type="AlphaFoldDB" id="A0A445HQ32"/>
<sequence>MPRMKLGWNLETGLERTLSSWKSVDDPTEGEYIVKMGLRGYPQIMNFKGPNLESRVGSWNGLSVVGYPGPVLATPQKFEINEKEVYYEFEVLARSVFIILALVPTVIGQNLFWTA</sequence>
<evidence type="ECO:0000313" key="2">
    <source>
        <dbReference type="EMBL" id="RZB75813.1"/>
    </source>
</evidence>
<keyword evidence="1" id="KW-1133">Transmembrane helix</keyword>
<evidence type="ECO:0000313" key="3">
    <source>
        <dbReference type="Proteomes" id="UP000289340"/>
    </source>
</evidence>
<accession>A0A445HQ32</accession>
<dbReference type="PANTHER" id="PTHR32444">
    <property type="entry name" value="BULB-TYPE LECTIN DOMAIN-CONTAINING PROTEIN"/>
    <property type="match status" value="1"/>
</dbReference>
<organism evidence="2 3">
    <name type="scientific">Glycine soja</name>
    <name type="common">Wild soybean</name>
    <dbReference type="NCBI Taxonomy" id="3848"/>
    <lineage>
        <taxon>Eukaryota</taxon>
        <taxon>Viridiplantae</taxon>
        <taxon>Streptophyta</taxon>
        <taxon>Embryophyta</taxon>
        <taxon>Tracheophyta</taxon>
        <taxon>Spermatophyta</taxon>
        <taxon>Magnoliopsida</taxon>
        <taxon>eudicotyledons</taxon>
        <taxon>Gunneridae</taxon>
        <taxon>Pentapetalae</taxon>
        <taxon>rosids</taxon>
        <taxon>fabids</taxon>
        <taxon>Fabales</taxon>
        <taxon>Fabaceae</taxon>
        <taxon>Papilionoideae</taxon>
        <taxon>50 kb inversion clade</taxon>
        <taxon>NPAAA clade</taxon>
        <taxon>indigoferoid/millettioid clade</taxon>
        <taxon>Phaseoleae</taxon>
        <taxon>Glycine</taxon>
        <taxon>Glycine subgen. Soja</taxon>
    </lineage>
</organism>
<name>A0A445HQ32_GLYSO</name>
<gene>
    <name evidence="2" type="ORF">D0Y65_034352</name>
</gene>
<reference evidence="2 3" key="1">
    <citation type="submission" date="2018-09" db="EMBL/GenBank/DDBJ databases">
        <title>A high-quality reference genome of wild soybean provides a powerful tool to mine soybean genomes.</title>
        <authorList>
            <person name="Xie M."/>
            <person name="Chung C.Y.L."/>
            <person name="Li M.-W."/>
            <person name="Wong F.-L."/>
            <person name="Chan T.-F."/>
            <person name="Lam H.-M."/>
        </authorList>
    </citation>
    <scope>NUCLEOTIDE SEQUENCE [LARGE SCALE GENOMIC DNA]</scope>
    <source>
        <strain evidence="3">cv. W05</strain>
        <tissue evidence="2">Hypocotyl of etiolated seedlings</tissue>
    </source>
</reference>
<comment type="caution">
    <text evidence="2">The sequence shown here is derived from an EMBL/GenBank/DDBJ whole genome shotgun (WGS) entry which is preliminary data.</text>
</comment>
<evidence type="ECO:0000256" key="1">
    <source>
        <dbReference type="SAM" id="Phobius"/>
    </source>
</evidence>
<dbReference type="EMBL" id="QZWG01000012">
    <property type="protein sequence ID" value="RZB75813.1"/>
    <property type="molecule type" value="Genomic_DNA"/>
</dbReference>
<dbReference type="Proteomes" id="UP000289340">
    <property type="component" value="Chromosome 12"/>
</dbReference>
<keyword evidence="3" id="KW-1185">Reference proteome</keyword>
<keyword evidence="1" id="KW-0812">Transmembrane</keyword>
<keyword evidence="1" id="KW-0472">Membrane</keyword>
<protein>
    <submittedName>
        <fullName evidence="2">S-locus-specific glycoprotein BS29-2</fullName>
    </submittedName>
</protein>
<feature type="transmembrane region" description="Helical" evidence="1">
    <location>
        <begin position="91"/>
        <end position="113"/>
    </location>
</feature>
<proteinExistence type="predicted"/>